<evidence type="ECO:0000313" key="2">
    <source>
        <dbReference type="Proteomes" id="UP000190150"/>
    </source>
</evidence>
<protein>
    <submittedName>
        <fullName evidence="1">Uncharacterized protein</fullName>
    </submittedName>
</protein>
<dbReference type="AlphaFoldDB" id="A0A1T5C6I2"/>
<reference evidence="2" key="1">
    <citation type="submission" date="2017-02" db="EMBL/GenBank/DDBJ databases">
        <authorList>
            <person name="Varghese N."/>
            <person name="Submissions S."/>
        </authorList>
    </citation>
    <scope>NUCLEOTIDE SEQUENCE [LARGE SCALE GENOMIC DNA]</scope>
    <source>
        <strain evidence="2">DSM 24091</strain>
    </source>
</reference>
<dbReference type="Proteomes" id="UP000190150">
    <property type="component" value="Unassembled WGS sequence"/>
</dbReference>
<proteinExistence type="predicted"/>
<evidence type="ECO:0000313" key="1">
    <source>
        <dbReference type="EMBL" id="SKB54963.1"/>
    </source>
</evidence>
<organism evidence="1 2">
    <name type="scientific">Sphingobacterium nematocida</name>
    <dbReference type="NCBI Taxonomy" id="1513896"/>
    <lineage>
        <taxon>Bacteria</taxon>
        <taxon>Pseudomonadati</taxon>
        <taxon>Bacteroidota</taxon>
        <taxon>Sphingobacteriia</taxon>
        <taxon>Sphingobacteriales</taxon>
        <taxon>Sphingobacteriaceae</taxon>
        <taxon>Sphingobacterium</taxon>
    </lineage>
</organism>
<sequence length="53" mass="5969">MSFRNKSPLLSAGFLLHLYYLGQDSAYATLLLDNRLHPVGSFLLGDTIVLLFR</sequence>
<dbReference type="STRING" id="1513896.SAMN05660841_01159"/>
<name>A0A1T5C6I2_9SPHI</name>
<keyword evidence="2" id="KW-1185">Reference proteome</keyword>
<gene>
    <name evidence="1" type="ORF">SAMN05660841_01159</name>
</gene>
<accession>A0A1T5C6I2</accession>
<dbReference type="EMBL" id="FUZF01000003">
    <property type="protein sequence ID" value="SKB54963.1"/>
    <property type="molecule type" value="Genomic_DNA"/>
</dbReference>